<evidence type="ECO:0000313" key="2">
    <source>
        <dbReference type="Proteomes" id="UP001244564"/>
    </source>
</evidence>
<dbReference type="InterPro" id="IPR021508">
    <property type="entry name" value="Gp17-like"/>
</dbReference>
<name>A0ABY8KP81_9BACI</name>
<keyword evidence="2" id="KW-1185">Reference proteome</keyword>
<dbReference type="RefSeq" id="WP_279495548.1">
    <property type="nucleotide sequence ID" value="NZ_CP122283.1"/>
</dbReference>
<accession>A0ABY8KP81</accession>
<dbReference type="Gene3D" id="3.30.2000.30">
    <property type="match status" value="1"/>
</dbReference>
<gene>
    <name evidence="1" type="ORF">QBO96_06360</name>
</gene>
<proteinExistence type="predicted"/>
<evidence type="ECO:0000313" key="1">
    <source>
        <dbReference type="EMBL" id="WGF39884.1"/>
    </source>
</evidence>
<dbReference type="EMBL" id="CP122283">
    <property type="protein sequence ID" value="WGF39884.1"/>
    <property type="molecule type" value="Genomic_DNA"/>
</dbReference>
<dbReference type="Pfam" id="PF11367">
    <property type="entry name" value="Tail_completion_gp17"/>
    <property type="match status" value="1"/>
</dbReference>
<organism evidence="1 2">
    <name type="scientific">Lysinibacillus capsici</name>
    <dbReference type="NCBI Taxonomy" id="2115968"/>
    <lineage>
        <taxon>Bacteria</taxon>
        <taxon>Bacillati</taxon>
        <taxon>Bacillota</taxon>
        <taxon>Bacilli</taxon>
        <taxon>Bacillales</taxon>
        <taxon>Bacillaceae</taxon>
        <taxon>Lysinibacillus</taxon>
    </lineage>
</organism>
<dbReference type="InterPro" id="IPR053745">
    <property type="entry name" value="Viral_Tail_Comp_sf"/>
</dbReference>
<reference evidence="1 2" key="1">
    <citation type="submission" date="2023-04" db="EMBL/GenBank/DDBJ databases">
        <title>Genomic of Lysinibacillus capsici TSBLM.</title>
        <authorList>
            <person name="Hu X.S."/>
            <person name="Yu C.H."/>
        </authorList>
    </citation>
    <scope>NUCLEOTIDE SEQUENCE [LARGE SCALE GENOMIC DNA]</scope>
    <source>
        <strain evidence="1 2">TSBLM</strain>
    </source>
</reference>
<sequence length="139" mass="16010">MALPFLELQTAVYQRLSNDASLLILVTGVFDHVTEDTPFPYVYLGEPLLNIDRDVKVEDIAEETIAIHVYHNQETSGEYGNAKVYEILDAVHEALKYRIELPSYEILQVTPREPRVFDDINTVQKHGVITYKYKLLKTK</sequence>
<protein>
    <submittedName>
        <fullName evidence="1">DUF3168 domain-containing protein</fullName>
    </submittedName>
</protein>
<dbReference type="Proteomes" id="UP001244564">
    <property type="component" value="Chromosome"/>
</dbReference>